<dbReference type="CDD" id="cd04301">
    <property type="entry name" value="NAT_SF"/>
    <property type="match status" value="1"/>
</dbReference>
<reference evidence="4 5" key="1">
    <citation type="submission" date="2019-12" db="EMBL/GenBank/DDBJ databases">
        <title>Strain KN286 was isolated from seawater, which was collected from Caroline Seamount in the tropical western Pacific.</title>
        <authorList>
            <person name="Wang Q."/>
        </authorList>
    </citation>
    <scope>NUCLEOTIDE SEQUENCE [LARGE SCALE GENOMIC DNA]</scope>
    <source>
        <strain evidence="4 5">KN286</strain>
    </source>
</reference>
<dbReference type="EMBL" id="WUWG01000003">
    <property type="protein sequence ID" value="MXU65256.1"/>
    <property type="molecule type" value="Genomic_DNA"/>
</dbReference>
<feature type="domain" description="N-acetyltransferase" evidence="3">
    <location>
        <begin position="1"/>
        <end position="162"/>
    </location>
</feature>
<comment type="caution">
    <text evidence="4">The sequence shown here is derived from an EMBL/GenBank/DDBJ whole genome shotgun (WGS) entry which is preliminary data.</text>
</comment>
<dbReference type="RefSeq" id="WP_160855114.1">
    <property type="nucleotide sequence ID" value="NZ_WUWG01000003.1"/>
</dbReference>
<protein>
    <submittedName>
        <fullName evidence="4">GNAT family N-acetyltransferase</fullName>
    </submittedName>
</protein>
<evidence type="ECO:0000313" key="4">
    <source>
        <dbReference type="EMBL" id="MXU65256.1"/>
    </source>
</evidence>
<sequence length="166" mass="17722">MIRPARPADAPAIAAIWNPVIRDTGVTVNTTEKSLDAIEAAMAPPEGMPRGMIVAEDAGELIGFAALFPYRPGNGYRHTGEHTIILAPGARGRGAGRALMAALEEMARAQGVHRLFAYVSGENPAGVTFHAACGFETLCVLPEVGRKFDRWHDVTVMLKKLDTADS</sequence>
<evidence type="ECO:0000313" key="5">
    <source>
        <dbReference type="Proteomes" id="UP000436016"/>
    </source>
</evidence>
<proteinExistence type="predicted"/>
<dbReference type="PANTHER" id="PTHR43072">
    <property type="entry name" value="N-ACETYLTRANSFERASE"/>
    <property type="match status" value="1"/>
</dbReference>
<dbReference type="AlphaFoldDB" id="A0A6B0TN21"/>
<evidence type="ECO:0000256" key="1">
    <source>
        <dbReference type="ARBA" id="ARBA00022679"/>
    </source>
</evidence>
<evidence type="ECO:0000256" key="2">
    <source>
        <dbReference type="ARBA" id="ARBA00023315"/>
    </source>
</evidence>
<name>A0A6B0TN21_9RHOB</name>
<dbReference type="GO" id="GO:0016747">
    <property type="term" value="F:acyltransferase activity, transferring groups other than amino-acyl groups"/>
    <property type="evidence" value="ECO:0007669"/>
    <property type="project" value="InterPro"/>
</dbReference>
<dbReference type="InterPro" id="IPR000182">
    <property type="entry name" value="GNAT_dom"/>
</dbReference>
<dbReference type="Proteomes" id="UP000436016">
    <property type="component" value="Unassembled WGS sequence"/>
</dbReference>
<keyword evidence="5" id="KW-1185">Reference proteome</keyword>
<dbReference type="Pfam" id="PF00583">
    <property type="entry name" value="Acetyltransf_1"/>
    <property type="match status" value="1"/>
</dbReference>
<dbReference type="PANTHER" id="PTHR43072:SF23">
    <property type="entry name" value="UPF0039 PROTEIN C11D3.02C"/>
    <property type="match status" value="1"/>
</dbReference>
<keyword evidence="2" id="KW-0012">Acyltransferase</keyword>
<gene>
    <name evidence="4" type="ORF">GSH16_07335</name>
</gene>
<evidence type="ECO:0000259" key="3">
    <source>
        <dbReference type="PROSITE" id="PS51186"/>
    </source>
</evidence>
<accession>A0A6B0TN21</accession>
<dbReference type="Gene3D" id="3.40.630.30">
    <property type="match status" value="1"/>
</dbReference>
<dbReference type="SUPFAM" id="SSF55729">
    <property type="entry name" value="Acyl-CoA N-acyltransferases (Nat)"/>
    <property type="match status" value="1"/>
</dbReference>
<dbReference type="InterPro" id="IPR016181">
    <property type="entry name" value="Acyl_CoA_acyltransferase"/>
</dbReference>
<keyword evidence="1 4" id="KW-0808">Transferase</keyword>
<organism evidence="4 5">
    <name type="scientific">Oceanomicrobium pacificus</name>
    <dbReference type="NCBI Taxonomy" id="2692916"/>
    <lineage>
        <taxon>Bacteria</taxon>
        <taxon>Pseudomonadati</taxon>
        <taxon>Pseudomonadota</taxon>
        <taxon>Alphaproteobacteria</taxon>
        <taxon>Rhodobacterales</taxon>
        <taxon>Paracoccaceae</taxon>
        <taxon>Oceanomicrobium</taxon>
    </lineage>
</organism>
<dbReference type="PROSITE" id="PS51186">
    <property type="entry name" value="GNAT"/>
    <property type="match status" value="1"/>
</dbReference>